<evidence type="ECO:0000313" key="1">
    <source>
        <dbReference type="EMBL" id="MFC5062215.1"/>
    </source>
</evidence>
<dbReference type="InterPro" id="IPR053228">
    <property type="entry name" value="Stereospecific_Lipase"/>
</dbReference>
<dbReference type="Proteomes" id="UP001595947">
    <property type="component" value="Unassembled WGS sequence"/>
</dbReference>
<dbReference type="RefSeq" id="WP_378035555.1">
    <property type="nucleotide sequence ID" value="NZ_JBHSIV010000006.1"/>
</dbReference>
<dbReference type="Gene3D" id="3.40.50.1820">
    <property type="entry name" value="alpha/beta hydrolase"/>
    <property type="match status" value="1"/>
</dbReference>
<accession>A0ABV9YL14</accession>
<protein>
    <submittedName>
        <fullName evidence="1">Esterase/lipase family protein</fullName>
    </submittedName>
</protein>
<keyword evidence="2" id="KW-1185">Reference proteome</keyword>
<sequence length="349" mass="36356">MPSARRVLLLVVLLLGLGVTTGAGVGSANPAPADRGPALSVPAATLARSLDCHGDLAARTPVLLIPGTTLTPAEFRWNYVRAFTATGRPFCSVTLPQNALGDIQVAAEYVVSAIRTMSDRAGGRRIDLLGHSQGGMIARWAFKFFPDTRSKVDDYVALAPSNRGTVDADLVCAPGVCPPSIWQQRQGSRFLTALNAGGETFPEVDYTVAFTIYDEIVVPNLDTPRGIPVDATPPANSPLRGGGANVSNTSLQAVCGPTHLADHFLVGTADAVSYALAVDAFDHPGPANPARIDRRVCLQPFQPGVNPLTFPTDFAGLVASAGTALATGPFVPAEPALAPYARSAAPAQR</sequence>
<proteinExistence type="predicted"/>
<dbReference type="EMBL" id="JBHSIV010000006">
    <property type="protein sequence ID" value="MFC5062215.1"/>
    <property type="molecule type" value="Genomic_DNA"/>
</dbReference>
<dbReference type="SUPFAM" id="SSF53474">
    <property type="entry name" value="alpha/beta-Hydrolases"/>
    <property type="match status" value="1"/>
</dbReference>
<comment type="caution">
    <text evidence="1">The sequence shown here is derived from an EMBL/GenBank/DDBJ whole genome shotgun (WGS) entry which is preliminary data.</text>
</comment>
<evidence type="ECO:0000313" key="2">
    <source>
        <dbReference type="Proteomes" id="UP001595947"/>
    </source>
</evidence>
<dbReference type="InterPro" id="IPR029058">
    <property type="entry name" value="AB_hydrolase_fold"/>
</dbReference>
<dbReference type="PANTHER" id="PTHR37574">
    <property type="entry name" value="LIPASE B"/>
    <property type="match status" value="1"/>
</dbReference>
<gene>
    <name evidence="1" type="ORF">ACFPBZ_08360</name>
</gene>
<reference evidence="2" key="1">
    <citation type="journal article" date="2019" name="Int. J. Syst. Evol. Microbiol.">
        <title>The Global Catalogue of Microorganisms (GCM) 10K type strain sequencing project: providing services to taxonomists for standard genome sequencing and annotation.</title>
        <authorList>
            <consortium name="The Broad Institute Genomics Platform"/>
            <consortium name="The Broad Institute Genome Sequencing Center for Infectious Disease"/>
            <person name="Wu L."/>
            <person name="Ma J."/>
        </authorList>
    </citation>
    <scope>NUCLEOTIDE SEQUENCE [LARGE SCALE GENOMIC DNA]</scope>
    <source>
        <strain evidence="2">CGMCC 4.7093</strain>
    </source>
</reference>
<name>A0ABV9YL14_9PSEU</name>
<organism evidence="1 2">
    <name type="scientific">Actinomycetospora atypica</name>
    <dbReference type="NCBI Taxonomy" id="1290095"/>
    <lineage>
        <taxon>Bacteria</taxon>
        <taxon>Bacillati</taxon>
        <taxon>Actinomycetota</taxon>
        <taxon>Actinomycetes</taxon>
        <taxon>Pseudonocardiales</taxon>
        <taxon>Pseudonocardiaceae</taxon>
        <taxon>Actinomycetospora</taxon>
    </lineage>
</organism>
<dbReference type="PANTHER" id="PTHR37574:SF1">
    <property type="entry name" value="LIPASE B"/>
    <property type="match status" value="1"/>
</dbReference>
<dbReference type="Pfam" id="PF01674">
    <property type="entry name" value="Lipase_2"/>
    <property type="match status" value="1"/>
</dbReference>
<dbReference type="InterPro" id="IPR002918">
    <property type="entry name" value="Lipase_EstA/Esterase_EstB"/>
</dbReference>